<evidence type="ECO:0000259" key="2">
    <source>
        <dbReference type="PROSITE" id="PS50118"/>
    </source>
</evidence>
<organism evidence="3 4">
    <name type="scientific">Paraglomus occultum</name>
    <dbReference type="NCBI Taxonomy" id="144539"/>
    <lineage>
        <taxon>Eukaryota</taxon>
        <taxon>Fungi</taxon>
        <taxon>Fungi incertae sedis</taxon>
        <taxon>Mucoromycota</taxon>
        <taxon>Glomeromycotina</taxon>
        <taxon>Glomeromycetes</taxon>
        <taxon>Paraglomerales</taxon>
        <taxon>Paraglomeraceae</taxon>
        <taxon>Paraglomus</taxon>
    </lineage>
</organism>
<dbReference type="OrthoDB" id="2356399at2759"/>
<gene>
    <name evidence="3" type="ORF">POCULU_LOCUS9508</name>
</gene>
<proteinExistence type="predicted"/>
<reference evidence="3" key="1">
    <citation type="submission" date="2021-06" db="EMBL/GenBank/DDBJ databases">
        <authorList>
            <person name="Kallberg Y."/>
            <person name="Tangrot J."/>
            <person name="Rosling A."/>
        </authorList>
    </citation>
    <scope>NUCLEOTIDE SEQUENCE</scope>
    <source>
        <strain evidence="3">IA702</strain>
    </source>
</reference>
<feature type="domain" description="HMG box" evidence="2">
    <location>
        <begin position="4"/>
        <end position="72"/>
    </location>
</feature>
<comment type="caution">
    <text evidence="3">The sequence shown here is derived from an EMBL/GenBank/DDBJ whole genome shotgun (WGS) entry which is preliminary data.</text>
</comment>
<feature type="DNA-binding region" description="HMG box" evidence="1">
    <location>
        <begin position="4"/>
        <end position="72"/>
    </location>
</feature>
<dbReference type="Pfam" id="PF00505">
    <property type="entry name" value="HMG_box"/>
    <property type="match status" value="1"/>
</dbReference>
<dbReference type="EMBL" id="CAJVPJ010003628">
    <property type="protein sequence ID" value="CAG8642702.1"/>
    <property type="molecule type" value="Genomic_DNA"/>
</dbReference>
<sequence>RPVSSKTANAFFVYRKAYVKELKRQGKRIKITQISGVISYSWSREPEKIRSAYKNIADEASEVFKKEERQHQQPVLLRSKVIQLPHDAMITPNQFNMTLPQANVGNLRKSKKEIAQKFSRFQPYSIVYPPAYSYRQSPSFETI</sequence>
<protein>
    <submittedName>
        <fullName evidence="3">8834_t:CDS:1</fullName>
    </submittedName>
</protein>
<dbReference type="Gene3D" id="1.10.30.10">
    <property type="entry name" value="High mobility group box domain"/>
    <property type="match status" value="1"/>
</dbReference>
<dbReference type="SUPFAM" id="SSF47095">
    <property type="entry name" value="HMG-box"/>
    <property type="match status" value="1"/>
</dbReference>
<evidence type="ECO:0000313" key="3">
    <source>
        <dbReference type="EMBL" id="CAG8642702.1"/>
    </source>
</evidence>
<dbReference type="AlphaFoldDB" id="A0A9N9DJA8"/>
<dbReference type="InterPro" id="IPR009071">
    <property type="entry name" value="HMG_box_dom"/>
</dbReference>
<dbReference type="GO" id="GO:0003677">
    <property type="term" value="F:DNA binding"/>
    <property type="evidence" value="ECO:0007669"/>
    <property type="project" value="UniProtKB-UniRule"/>
</dbReference>
<name>A0A9N9DJA8_9GLOM</name>
<keyword evidence="1" id="KW-0238">DNA-binding</keyword>
<keyword evidence="4" id="KW-1185">Reference proteome</keyword>
<dbReference type="PROSITE" id="PS50118">
    <property type="entry name" value="HMG_BOX_2"/>
    <property type="match status" value="1"/>
</dbReference>
<feature type="non-terminal residue" evidence="3">
    <location>
        <position position="1"/>
    </location>
</feature>
<dbReference type="Proteomes" id="UP000789572">
    <property type="component" value="Unassembled WGS sequence"/>
</dbReference>
<dbReference type="SMART" id="SM00398">
    <property type="entry name" value="HMG"/>
    <property type="match status" value="1"/>
</dbReference>
<dbReference type="GO" id="GO:0005634">
    <property type="term" value="C:nucleus"/>
    <property type="evidence" value="ECO:0007669"/>
    <property type="project" value="UniProtKB-UniRule"/>
</dbReference>
<accession>A0A9N9DJA8</accession>
<evidence type="ECO:0000313" key="4">
    <source>
        <dbReference type="Proteomes" id="UP000789572"/>
    </source>
</evidence>
<dbReference type="InterPro" id="IPR036910">
    <property type="entry name" value="HMG_box_dom_sf"/>
</dbReference>
<evidence type="ECO:0000256" key="1">
    <source>
        <dbReference type="PROSITE-ProRule" id="PRU00267"/>
    </source>
</evidence>
<keyword evidence="1" id="KW-0539">Nucleus</keyword>